<dbReference type="InterPro" id="IPR056555">
    <property type="entry name" value="NFD4_C"/>
</dbReference>
<reference evidence="10 11" key="1">
    <citation type="submission" date="2024-06" db="EMBL/GenBank/DDBJ databases">
        <title>A chromosome level genome sequence of Diviner's sage (Salvia divinorum).</title>
        <authorList>
            <person name="Ford S.A."/>
            <person name="Ro D.-K."/>
            <person name="Ness R.W."/>
            <person name="Phillips M.A."/>
        </authorList>
    </citation>
    <scope>NUCLEOTIDE SEQUENCE [LARGE SCALE GENOMIC DNA]</scope>
    <source>
        <strain evidence="10">SAF-2024a</strain>
        <tissue evidence="10">Leaf</tissue>
    </source>
</reference>
<evidence type="ECO:0000256" key="5">
    <source>
        <dbReference type="ARBA" id="ARBA00044504"/>
    </source>
</evidence>
<keyword evidence="3 6" id="KW-1133">Transmembrane helix</keyword>
<feature type="transmembrane region" description="Helical" evidence="6">
    <location>
        <begin position="330"/>
        <end position="350"/>
    </location>
</feature>
<evidence type="ECO:0000256" key="7">
    <source>
        <dbReference type="SAM" id="SignalP"/>
    </source>
</evidence>
<feature type="signal peptide" evidence="7">
    <location>
        <begin position="1"/>
        <end position="19"/>
    </location>
</feature>
<feature type="transmembrane region" description="Helical" evidence="6">
    <location>
        <begin position="169"/>
        <end position="187"/>
    </location>
</feature>
<evidence type="ECO:0000256" key="2">
    <source>
        <dbReference type="ARBA" id="ARBA00022692"/>
    </source>
</evidence>
<keyword evidence="2 6" id="KW-0812">Transmembrane</keyword>
<comment type="subcellular location">
    <subcellularLocation>
        <location evidence="1">Membrane</location>
        <topology evidence="1">Multi-pass membrane protein</topology>
    </subcellularLocation>
</comment>
<keyword evidence="11" id="KW-1185">Reference proteome</keyword>
<evidence type="ECO:0000259" key="8">
    <source>
        <dbReference type="Pfam" id="PF06813"/>
    </source>
</evidence>
<evidence type="ECO:0000259" key="9">
    <source>
        <dbReference type="Pfam" id="PF23262"/>
    </source>
</evidence>
<dbReference type="PANTHER" id="PTHR21576">
    <property type="entry name" value="UNCHARACTERIZED NODULIN-LIKE PROTEIN"/>
    <property type="match status" value="1"/>
</dbReference>
<dbReference type="InterPro" id="IPR010658">
    <property type="entry name" value="Nodulin-like"/>
</dbReference>
<feature type="transmembrane region" description="Helical" evidence="6">
    <location>
        <begin position="300"/>
        <end position="318"/>
    </location>
</feature>
<proteinExistence type="inferred from homology"/>
<feature type="transmembrane region" description="Helical" evidence="6">
    <location>
        <begin position="102"/>
        <end position="122"/>
    </location>
</feature>
<feature type="transmembrane region" description="Helical" evidence="6">
    <location>
        <begin position="472"/>
        <end position="491"/>
    </location>
</feature>
<evidence type="ECO:0000256" key="4">
    <source>
        <dbReference type="ARBA" id="ARBA00023136"/>
    </source>
</evidence>
<evidence type="ECO:0000313" key="10">
    <source>
        <dbReference type="EMBL" id="KAL1565776.1"/>
    </source>
</evidence>
<feature type="transmembrane region" description="Helical" evidence="6">
    <location>
        <begin position="134"/>
        <end position="157"/>
    </location>
</feature>
<dbReference type="GO" id="GO:0016020">
    <property type="term" value="C:membrane"/>
    <property type="evidence" value="ECO:0007669"/>
    <property type="project" value="UniProtKB-SubCell"/>
</dbReference>
<dbReference type="Pfam" id="PF23262">
    <property type="entry name" value="NFD4_C"/>
    <property type="match status" value="1"/>
</dbReference>
<dbReference type="SUPFAM" id="SSF103473">
    <property type="entry name" value="MFS general substrate transporter"/>
    <property type="match status" value="1"/>
</dbReference>
<organism evidence="10 11">
    <name type="scientific">Salvia divinorum</name>
    <name type="common">Maria pastora</name>
    <name type="synonym">Diviner's sage</name>
    <dbReference type="NCBI Taxonomy" id="28513"/>
    <lineage>
        <taxon>Eukaryota</taxon>
        <taxon>Viridiplantae</taxon>
        <taxon>Streptophyta</taxon>
        <taxon>Embryophyta</taxon>
        <taxon>Tracheophyta</taxon>
        <taxon>Spermatophyta</taxon>
        <taxon>Magnoliopsida</taxon>
        <taxon>eudicotyledons</taxon>
        <taxon>Gunneridae</taxon>
        <taxon>Pentapetalae</taxon>
        <taxon>asterids</taxon>
        <taxon>lamiids</taxon>
        <taxon>Lamiales</taxon>
        <taxon>Lamiaceae</taxon>
        <taxon>Nepetoideae</taxon>
        <taxon>Mentheae</taxon>
        <taxon>Salviinae</taxon>
        <taxon>Salvia</taxon>
        <taxon>Salvia subgen. Calosphace</taxon>
    </lineage>
</organism>
<feature type="domain" description="Nodulin-like" evidence="8">
    <location>
        <begin position="4"/>
        <end position="247"/>
    </location>
</feature>
<feature type="transmembrane region" description="Helical" evidence="6">
    <location>
        <begin position="66"/>
        <end position="90"/>
    </location>
</feature>
<protein>
    <submittedName>
        <fullName evidence="10">Protein NUCLEAR FUSION DEFECTIVE 4-like</fullName>
    </submittedName>
</protein>
<evidence type="ECO:0000313" key="11">
    <source>
        <dbReference type="Proteomes" id="UP001567538"/>
    </source>
</evidence>
<gene>
    <name evidence="10" type="ORF">AAHA92_01461</name>
</gene>
<comment type="caution">
    <text evidence="10">The sequence shown here is derived from an EMBL/GenBank/DDBJ whole genome shotgun (WGS) entry which is preliminary data.</text>
</comment>
<evidence type="ECO:0000256" key="3">
    <source>
        <dbReference type="ARBA" id="ARBA00022989"/>
    </source>
</evidence>
<feature type="transmembrane region" description="Helical" evidence="6">
    <location>
        <begin position="365"/>
        <end position="385"/>
    </location>
</feature>
<name>A0ABD1IAQ7_SALDI</name>
<dbReference type="AlphaFoldDB" id="A0ABD1IAQ7"/>
<keyword evidence="4 6" id="KW-0472">Membrane</keyword>
<keyword evidence="7" id="KW-0732">Signal</keyword>
<feature type="chain" id="PRO_5044841620" evidence="7">
    <location>
        <begin position="20"/>
        <end position="501"/>
    </location>
</feature>
<feature type="transmembrane region" description="Helical" evidence="6">
    <location>
        <begin position="199"/>
        <end position="219"/>
    </location>
</feature>
<dbReference type="Pfam" id="PF06813">
    <property type="entry name" value="Nodulin-like"/>
    <property type="match status" value="1"/>
</dbReference>
<dbReference type="PANTHER" id="PTHR21576:SF11">
    <property type="entry name" value="MAJOR FACILITATOR SUPERFAMILY PROTEIN"/>
    <property type="match status" value="1"/>
</dbReference>
<dbReference type="Proteomes" id="UP001567538">
    <property type="component" value="Unassembled WGS sequence"/>
</dbReference>
<feature type="transmembrane region" description="Helical" evidence="6">
    <location>
        <begin position="431"/>
        <end position="451"/>
    </location>
</feature>
<evidence type="ECO:0000256" key="1">
    <source>
        <dbReference type="ARBA" id="ARBA00004141"/>
    </source>
</evidence>
<evidence type="ECO:0000256" key="6">
    <source>
        <dbReference type="SAM" id="Phobius"/>
    </source>
</evidence>
<accession>A0ABD1IAQ7</accession>
<dbReference type="EMBL" id="JBEAFC010000002">
    <property type="protein sequence ID" value="KAL1565776.1"/>
    <property type="molecule type" value="Genomic_DNA"/>
</dbReference>
<dbReference type="InterPro" id="IPR036259">
    <property type="entry name" value="MFS_trans_sf"/>
</dbReference>
<comment type="similarity">
    <text evidence="5">Belongs to the major facilitator superfamily. Phosphate:H(+) symporter (TC 2.A.1.9) family.</text>
</comment>
<feature type="domain" description="NFD4 C-terminal" evidence="9">
    <location>
        <begin position="288"/>
        <end position="496"/>
    </location>
</feature>
<sequence length="501" mass="53440">MARHWLGLVAAMWLQSINGTNSNFPAYSSELKRILSISQLQLNNLAFASDAGKLLGWISGVAAARLPLWLVLLIGSALGAAGYGVQFLFLAGKIRSLSYWHVFFLTVLAGNSICWINTVSYILAIRNFPLDRQIAVGISTSYVGLSAKIYTAAVAVASASDPLSRAKEFLLLSAALPLIACVAAAPLTRESDVGKSRRLVAGFVTLFVITAVTGGFAVATSMIPRALPPKAVLGGIASFLVLPLVTPAAEAVQHKCLIVENDEESLNPGESVAKDAGSEGGGFGEEIEIPPLLMVRRGEFWLYFLVYLFGPTLGLVYLNNLGQIAESRGSLGISSLVSLSSAFSFFGRLLPSLLDYFFSKSTRKISTATAMGATTAPMCGAFFLLAISRQDFALYISTAVVGICCGAITSISISTTRELFGTANFGVNHNILVSNIPIGSFLFGDFAALLYKKGRVDGQEDCVGERCYQTTFLIWGCLCVLGSLLALVLHVKTEKLRAARR</sequence>
<dbReference type="Gene3D" id="1.20.1250.20">
    <property type="entry name" value="MFS general substrate transporter like domains"/>
    <property type="match status" value="1"/>
</dbReference>
<feature type="transmembrane region" description="Helical" evidence="6">
    <location>
        <begin position="231"/>
        <end position="249"/>
    </location>
</feature>
<feature type="transmembrane region" description="Helical" evidence="6">
    <location>
        <begin position="392"/>
        <end position="411"/>
    </location>
</feature>